<dbReference type="EMBL" id="FQYW01000003">
    <property type="protein sequence ID" value="SHI28922.1"/>
    <property type="molecule type" value="Genomic_DNA"/>
</dbReference>
<dbReference type="Proteomes" id="UP000191240">
    <property type="component" value="Unassembled WGS sequence"/>
</dbReference>
<keyword evidence="7" id="KW-1133">Transmembrane helix</keyword>
<dbReference type="Pfam" id="PF00263">
    <property type="entry name" value="Secretin"/>
    <property type="match status" value="1"/>
</dbReference>
<dbReference type="InterPro" id="IPR004845">
    <property type="entry name" value="T2SS_GspD_CS"/>
</dbReference>
<dbReference type="OrthoDB" id="9779724at2"/>
<dbReference type="PROSITE" id="PS00875">
    <property type="entry name" value="T2SP_D"/>
    <property type="match status" value="1"/>
</dbReference>
<sequence>MGRKIIIMGLVMALMNVFWGTYTRGEALSMRVADGSAAELIRFAAREGNINVIIDSGADSHVSVNFQDISPREAIDKIVLASGLSISEREGTLIIGRGKNIVSQLGQVHVIPVAYGDLEELKREAELYFQNKYLTEPKKAAKNKETKSGKASENAISNDINKESGKSSQRVDVAGNSSNSGSNISKNPRVEVDINTRSLLVYGTPEEAREISQLLKRVDIPAPQVALEAKVVAMKREDLEKLGVTWEWTKIPHDFTYDATLDLLISKGKAKVLSRPNIVTMQGREAVINIGGEVPVPEVSITNTTTTTSIKYRPAGILLQCRPFVNEDGYIDSLLNIEVSAPSYVKEMNAYSFQKRSAQTRVRLKDGETLVIGGLISREEIKQLQKIPFLGDIPILGNLFKVTSSKVTEEELTIFIKATIL</sequence>
<gene>
    <name evidence="10" type="ORF">SAMN02745671_00041</name>
</gene>
<dbReference type="InterPro" id="IPR005644">
    <property type="entry name" value="NolW-like"/>
</dbReference>
<feature type="compositionally biased region" description="Low complexity" evidence="6">
    <location>
        <begin position="175"/>
        <end position="187"/>
    </location>
</feature>
<evidence type="ECO:0000256" key="6">
    <source>
        <dbReference type="SAM" id="MobiDB-lite"/>
    </source>
</evidence>
<evidence type="ECO:0000256" key="3">
    <source>
        <dbReference type="ARBA" id="ARBA00023136"/>
    </source>
</evidence>
<dbReference type="RefSeq" id="WP_052211956.1">
    <property type="nucleotide sequence ID" value="NZ_FQYW01000003.1"/>
</dbReference>
<feature type="region of interest" description="Disordered" evidence="6">
    <location>
        <begin position="139"/>
        <end position="188"/>
    </location>
</feature>
<dbReference type="Pfam" id="PF03958">
    <property type="entry name" value="Secretin_N"/>
    <property type="match status" value="1"/>
</dbReference>
<organism evidence="10 11">
    <name type="scientific">Anaerovibrio lipolyticus DSM 3074</name>
    <dbReference type="NCBI Taxonomy" id="1120997"/>
    <lineage>
        <taxon>Bacteria</taxon>
        <taxon>Bacillati</taxon>
        <taxon>Bacillota</taxon>
        <taxon>Negativicutes</taxon>
        <taxon>Selenomonadales</taxon>
        <taxon>Selenomonadaceae</taxon>
        <taxon>Anaerovibrio</taxon>
    </lineage>
</organism>
<dbReference type="PRINTS" id="PR00811">
    <property type="entry name" value="BCTERIALGSPD"/>
</dbReference>
<evidence type="ECO:0000256" key="5">
    <source>
        <dbReference type="RuleBase" id="RU004004"/>
    </source>
</evidence>
<dbReference type="GO" id="GO:0009279">
    <property type="term" value="C:cell outer membrane"/>
    <property type="evidence" value="ECO:0007669"/>
    <property type="project" value="UniProtKB-SubCell"/>
</dbReference>
<keyword evidence="2" id="KW-0732">Signal</keyword>
<dbReference type="GO" id="GO:0009306">
    <property type="term" value="P:protein secretion"/>
    <property type="evidence" value="ECO:0007669"/>
    <property type="project" value="InterPro"/>
</dbReference>
<evidence type="ECO:0000256" key="2">
    <source>
        <dbReference type="ARBA" id="ARBA00022729"/>
    </source>
</evidence>
<feature type="domain" description="NolW-like" evidence="9">
    <location>
        <begin position="108"/>
        <end position="224"/>
    </location>
</feature>
<comment type="similarity">
    <text evidence="4">Belongs to the bacterial secretin family.</text>
</comment>
<dbReference type="InterPro" id="IPR004846">
    <property type="entry name" value="T2SS/T3SS_dom"/>
</dbReference>
<keyword evidence="5" id="KW-0813">Transport</keyword>
<evidence type="ECO:0000259" key="8">
    <source>
        <dbReference type="Pfam" id="PF00263"/>
    </source>
</evidence>
<evidence type="ECO:0000313" key="10">
    <source>
        <dbReference type="EMBL" id="SHI28922.1"/>
    </source>
</evidence>
<keyword evidence="7" id="KW-0812">Transmembrane</keyword>
<dbReference type="PANTHER" id="PTHR30332">
    <property type="entry name" value="PROBABLE GENERAL SECRETION PATHWAY PROTEIN D"/>
    <property type="match status" value="1"/>
</dbReference>
<reference evidence="10 11" key="1">
    <citation type="submission" date="2016-11" db="EMBL/GenBank/DDBJ databases">
        <authorList>
            <person name="Jaros S."/>
            <person name="Januszkiewicz K."/>
            <person name="Wedrychowicz H."/>
        </authorList>
    </citation>
    <scope>NUCLEOTIDE SEQUENCE [LARGE SCALE GENOMIC DNA]</scope>
    <source>
        <strain evidence="10 11">DSM 3074</strain>
    </source>
</reference>
<evidence type="ECO:0000256" key="1">
    <source>
        <dbReference type="ARBA" id="ARBA00004370"/>
    </source>
</evidence>
<dbReference type="InterPro" id="IPR038591">
    <property type="entry name" value="NolW-like_sf"/>
</dbReference>
<accession>A0A1M5ZXH6</accession>
<feature type="domain" description="Type II/III secretion system secretin-like" evidence="8">
    <location>
        <begin position="264"/>
        <end position="421"/>
    </location>
</feature>
<dbReference type="GO" id="GO:0015627">
    <property type="term" value="C:type II protein secretion system complex"/>
    <property type="evidence" value="ECO:0007669"/>
    <property type="project" value="TreeGrafter"/>
</dbReference>
<feature type="compositionally biased region" description="Basic and acidic residues" evidence="6">
    <location>
        <begin position="139"/>
        <end position="150"/>
    </location>
</feature>
<name>A0A1M5ZXH6_9FIRM</name>
<evidence type="ECO:0000256" key="7">
    <source>
        <dbReference type="SAM" id="Phobius"/>
    </source>
</evidence>
<evidence type="ECO:0000259" key="9">
    <source>
        <dbReference type="Pfam" id="PF03958"/>
    </source>
</evidence>
<proteinExistence type="inferred from homology"/>
<dbReference type="InterPro" id="IPR001775">
    <property type="entry name" value="GspD/PilQ"/>
</dbReference>
<evidence type="ECO:0000256" key="4">
    <source>
        <dbReference type="RuleBase" id="RU004003"/>
    </source>
</evidence>
<keyword evidence="3 7" id="KW-0472">Membrane</keyword>
<protein>
    <submittedName>
        <fullName evidence="10">Type II/III secretion system short domain-containing protein</fullName>
    </submittedName>
</protein>
<evidence type="ECO:0000313" key="11">
    <source>
        <dbReference type="Proteomes" id="UP000191240"/>
    </source>
</evidence>
<comment type="subcellular location">
    <subcellularLocation>
        <location evidence="5">Cell outer membrane</location>
    </subcellularLocation>
    <subcellularLocation>
        <location evidence="1">Membrane</location>
    </subcellularLocation>
</comment>
<dbReference type="PANTHER" id="PTHR30332:SF24">
    <property type="entry name" value="SECRETIN GSPD-RELATED"/>
    <property type="match status" value="1"/>
</dbReference>
<dbReference type="InterPro" id="IPR050810">
    <property type="entry name" value="Bact_Secretion_Sys_Channel"/>
</dbReference>
<dbReference type="AlphaFoldDB" id="A0A1M5ZXH6"/>
<dbReference type="Gene3D" id="3.30.1370.120">
    <property type="match status" value="1"/>
</dbReference>
<feature type="transmembrane region" description="Helical" evidence="7">
    <location>
        <begin position="5"/>
        <end position="22"/>
    </location>
</feature>